<evidence type="ECO:0000313" key="3">
    <source>
        <dbReference type="Proteomes" id="UP000000271"/>
    </source>
</evidence>
<feature type="transmembrane region" description="Helical" evidence="1">
    <location>
        <begin position="397"/>
        <end position="416"/>
    </location>
</feature>
<keyword evidence="1" id="KW-0472">Membrane</keyword>
<evidence type="ECO:0000256" key="1">
    <source>
        <dbReference type="SAM" id="Phobius"/>
    </source>
</evidence>
<feature type="transmembrane region" description="Helical" evidence="1">
    <location>
        <begin position="36"/>
        <end position="53"/>
    </location>
</feature>
<keyword evidence="3" id="KW-1185">Reference proteome</keyword>
<gene>
    <name evidence="2" type="ordered locus">Bsel_0894</name>
</gene>
<proteinExistence type="predicted"/>
<reference evidence="2" key="1">
    <citation type="submission" date="2009-10" db="EMBL/GenBank/DDBJ databases">
        <title>Complete sequence of Bacillus selenitireducens MLS10.</title>
        <authorList>
            <consortium name="US DOE Joint Genome Institute"/>
            <person name="Lucas S."/>
            <person name="Copeland A."/>
            <person name="Lapidus A."/>
            <person name="Glavina del Rio T."/>
            <person name="Dalin E."/>
            <person name="Tice H."/>
            <person name="Bruce D."/>
            <person name="Goodwin L."/>
            <person name="Pitluck S."/>
            <person name="Sims D."/>
            <person name="Brettin T."/>
            <person name="Detter J.C."/>
            <person name="Han C."/>
            <person name="Larimer F."/>
            <person name="Land M."/>
            <person name="Hauser L."/>
            <person name="Kyrpides N."/>
            <person name="Ovchinnikova G."/>
            <person name="Stolz J."/>
        </authorList>
    </citation>
    <scope>NUCLEOTIDE SEQUENCE [LARGE SCALE GENOMIC DNA]</scope>
    <source>
        <strain evidence="2">MLS10</strain>
    </source>
</reference>
<dbReference type="AlphaFoldDB" id="D6XZP3"/>
<feature type="transmembrane region" description="Helical" evidence="1">
    <location>
        <begin position="177"/>
        <end position="197"/>
    </location>
</feature>
<dbReference type="OrthoDB" id="2960907at2"/>
<dbReference type="Proteomes" id="UP000000271">
    <property type="component" value="Chromosome"/>
</dbReference>
<name>D6XZP3_BACIE</name>
<feature type="transmembrane region" description="Helical" evidence="1">
    <location>
        <begin position="274"/>
        <end position="294"/>
    </location>
</feature>
<keyword evidence="1" id="KW-1133">Transmembrane helix</keyword>
<keyword evidence="1" id="KW-0812">Transmembrane</keyword>
<dbReference type="EMBL" id="CP001791">
    <property type="protein sequence ID" value="ADH98417.1"/>
    <property type="molecule type" value="Genomic_DNA"/>
</dbReference>
<accession>D6XZP3</accession>
<feature type="transmembrane region" description="Helical" evidence="1">
    <location>
        <begin position="203"/>
        <end position="225"/>
    </location>
</feature>
<feature type="transmembrane region" description="Helical" evidence="1">
    <location>
        <begin position="59"/>
        <end position="80"/>
    </location>
</feature>
<dbReference type="RefSeq" id="WP_013171842.1">
    <property type="nucleotide sequence ID" value="NC_014219.1"/>
</dbReference>
<feature type="transmembrane region" description="Helical" evidence="1">
    <location>
        <begin position="436"/>
        <end position="454"/>
    </location>
</feature>
<evidence type="ECO:0008006" key="4">
    <source>
        <dbReference type="Google" id="ProtNLM"/>
    </source>
</evidence>
<feature type="transmembrane region" description="Helical" evidence="1">
    <location>
        <begin position="246"/>
        <end position="268"/>
    </location>
</feature>
<protein>
    <recommendedName>
        <fullName evidence="4">Citrate transporter</fullName>
    </recommendedName>
</protein>
<feature type="transmembrane region" description="Helical" evidence="1">
    <location>
        <begin position="135"/>
        <end position="156"/>
    </location>
</feature>
<dbReference type="KEGG" id="bse:Bsel_0894"/>
<sequence>MNQHRPDWRRYFYILYGSLFAVFLINFFLEIPVVDVLLGWAAVIILVISWFFAGKLFRIIGVLFGFGGIVMSLTGGVPWYDIPAQTGSMLPMLVFLSVLPLMSTAFNAGGYDKRLSDVLHTDHNRLSSVYGRSLLATYVLLIFIHLSAIYVTQNLLKEKLSGIHVDIRNSFILQTTLRAFALAVIWTPMEIIVGIAIDATGVSYLAYLPWLLLISFIATVLDILISRRKFENTTIEQEPVRVPKKALYRSLAKLLLVLTLFLTIIIVVTDLTDISFIMAVALIIVPFAFLWSLAMKQPGYFLTEGWRSWKRHTNGLQNFVVLFLSLPLFSEGFNQTAAPLLLRDLLDRVSDYPLAVFAFIILVYFFLAMIGVHPIATIAILIEIIRPLFVFMNPMSLGIVLIVAAMATTSSAPYGLNATLTAHSLRINPYRITQGNFRFSMMINAVAVMIAWLLL</sequence>
<dbReference type="STRING" id="439292.Bsel_0894"/>
<dbReference type="eggNOG" id="ENOG502ZGYW">
    <property type="taxonomic scope" value="Bacteria"/>
</dbReference>
<feature type="transmembrane region" description="Helical" evidence="1">
    <location>
        <begin position="354"/>
        <end position="385"/>
    </location>
</feature>
<evidence type="ECO:0000313" key="2">
    <source>
        <dbReference type="EMBL" id="ADH98417.1"/>
    </source>
</evidence>
<organism evidence="2 3">
    <name type="scientific">Bacillus selenitireducens (strain ATCC 700615 / DSM 15326 / MLS10)</name>
    <dbReference type="NCBI Taxonomy" id="439292"/>
    <lineage>
        <taxon>Bacteria</taxon>
        <taxon>Bacillati</taxon>
        <taxon>Bacillota</taxon>
        <taxon>Bacilli</taxon>
        <taxon>Bacillales</taxon>
        <taxon>Bacillaceae</taxon>
        <taxon>Salisediminibacterium</taxon>
    </lineage>
</organism>
<dbReference type="HOGENOM" id="CLU_038679_0_0_9"/>
<feature type="transmembrane region" description="Helical" evidence="1">
    <location>
        <begin position="315"/>
        <end position="334"/>
    </location>
</feature>
<feature type="transmembrane region" description="Helical" evidence="1">
    <location>
        <begin position="12"/>
        <end position="29"/>
    </location>
</feature>